<keyword evidence="2" id="KW-0804">Transcription</keyword>
<evidence type="ECO:0000259" key="4">
    <source>
        <dbReference type="PROSITE" id="PS50118"/>
    </source>
</evidence>
<dbReference type="GO" id="GO:0030154">
    <property type="term" value="P:cell differentiation"/>
    <property type="evidence" value="ECO:0007669"/>
    <property type="project" value="TreeGrafter"/>
</dbReference>
<evidence type="ECO:0000313" key="5">
    <source>
        <dbReference type="EMBL" id="KAJ7192950.1"/>
    </source>
</evidence>
<feature type="domain" description="HMG box" evidence="4">
    <location>
        <begin position="1"/>
        <end position="63"/>
    </location>
</feature>
<evidence type="ECO:0000256" key="2">
    <source>
        <dbReference type="ARBA" id="ARBA00023163"/>
    </source>
</evidence>
<dbReference type="GO" id="GO:0000122">
    <property type="term" value="P:negative regulation of transcription by RNA polymerase II"/>
    <property type="evidence" value="ECO:0007669"/>
    <property type="project" value="TreeGrafter"/>
</dbReference>
<name>A0AAD6USZ2_9AGAR</name>
<dbReference type="PANTHER" id="PTHR10270:SF161">
    <property type="entry name" value="SEX-DETERMINING REGION Y PROTEIN"/>
    <property type="match status" value="1"/>
</dbReference>
<dbReference type="SUPFAM" id="SSF47095">
    <property type="entry name" value="HMG-box"/>
    <property type="match status" value="1"/>
</dbReference>
<dbReference type="GO" id="GO:0001228">
    <property type="term" value="F:DNA-binding transcription activator activity, RNA polymerase II-specific"/>
    <property type="evidence" value="ECO:0007669"/>
    <property type="project" value="TreeGrafter"/>
</dbReference>
<dbReference type="InterPro" id="IPR009071">
    <property type="entry name" value="HMG_box_dom"/>
</dbReference>
<organism evidence="5 6">
    <name type="scientific">Mycena pura</name>
    <dbReference type="NCBI Taxonomy" id="153505"/>
    <lineage>
        <taxon>Eukaryota</taxon>
        <taxon>Fungi</taxon>
        <taxon>Dikarya</taxon>
        <taxon>Basidiomycota</taxon>
        <taxon>Agaricomycotina</taxon>
        <taxon>Agaricomycetes</taxon>
        <taxon>Agaricomycetidae</taxon>
        <taxon>Agaricales</taxon>
        <taxon>Marasmiineae</taxon>
        <taxon>Mycenaceae</taxon>
        <taxon>Mycena</taxon>
    </lineage>
</organism>
<evidence type="ECO:0000256" key="1">
    <source>
        <dbReference type="ARBA" id="ARBA00023125"/>
    </source>
</evidence>
<protein>
    <submittedName>
        <fullName evidence="5">High mobility group box domain-containing protein</fullName>
    </submittedName>
</protein>
<keyword evidence="3" id="KW-0539">Nucleus</keyword>
<evidence type="ECO:0000256" key="3">
    <source>
        <dbReference type="PROSITE-ProRule" id="PRU00267"/>
    </source>
</evidence>
<evidence type="ECO:0000313" key="6">
    <source>
        <dbReference type="Proteomes" id="UP001219525"/>
    </source>
</evidence>
<keyword evidence="6" id="KW-1185">Reference proteome</keyword>
<dbReference type="PANTHER" id="PTHR10270">
    <property type="entry name" value="SOX TRANSCRIPTION FACTOR"/>
    <property type="match status" value="1"/>
</dbReference>
<dbReference type="Pfam" id="PF00505">
    <property type="entry name" value="HMG_box"/>
    <property type="match status" value="1"/>
</dbReference>
<accession>A0AAD6USZ2</accession>
<keyword evidence="1 3" id="KW-0238">DNA-binding</keyword>
<dbReference type="GO" id="GO:0000978">
    <property type="term" value="F:RNA polymerase II cis-regulatory region sequence-specific DNA binding"/>
    <property type="evidence" value="ECO:0007669"/>
    <property type="project" value="TreeGrafter"/>
</dbReference>
<dbReference type="SMART" id="SM00398">
    <property type="entry name" value="HMG"/>
    <property type="match status" value="1"/>
</dbReference>
<dbReference type="PROSITE" id="PS50118">
    <property type="entry name" value="HMG_BOX_2"/>
    <property type="match status" value="1"/>
</dbReference>
<dbReference type="AlphaFoldDB" id="A0AAD6USZ2"/>
<dbReference type="EMBL" id="JARJCW010000113">
    <property type="protein sequence ID" value="KAJ7192950.1"/>
    <property type="molecule type" value="Genomic_DNA"/>
</dbReference>
<proteinExistence type="predicted"/>
<dbReference type="InterPro" id="IPR036910">
    <property type="entry name" value="HMG_box_dom_sf"/>
</dbReference>
<feature type="non-terminal residue" evidence="5">
    <location>
        <position position="66"/>
    </location>
</feature>
<dbReference type="GO" id="GO:0005634">
    <property type="term" value="C:nucleus"/>
    <property type="evidence" value="ECO:0007669"/>
    <property type="project" value="UniProtKB-UniRule"/>
</dbReference>
<gene>
    <name evidence="5" type="ORF">GGX14DRAFT_312389</name>
</gene>
<dbReference type="InterPro" id="IPR050140">
    <property type="entry name" value="SRY-related_HMG-box_TF-like"/>
</dbReference>
<dbReference type="CDD" id="cd01389">
    <property type="entry name" value="HMG-box_ROX1-like"/>
    <property type="match status" value="1"/>
</dbReference>
<comment type="caution">
    <text evidence="5">The sequence shown here is derived from an EMBL/GenBank/DDBJ whole genome shotgun (WGS) entry which is preliminary data.</text>
</comment>
<reference evidence="5" key="1">
    <citation type="submission" date="2023-03" db="EMBL/GenBank/DDBJ databases">
        <title>Massive genome expansion in bonnet fungi (Mycena s.s.) driven by repeated elements and novel gene families across ecological guilds.</title>
        <authorList>
            <consortium name="Lawrence Berkeley National Laboratory"/>
            <person name="Harder C.B."/>
            <person name="Miyauchi S."/>
            <person name="Viragh M."/>
            <person name="Kuo A."/>
            <person name="Thoen E."/>
            <person name="Andreopoulos B."/>
            <person name="Lu D."/>
            <person name="Skrede I."/>
            <person name="Drula E."/>
            <person name="Henrissat B."/>
            <person name="Morin E."/>
            <person name="Kohler A."/>
            <person name="Barry K."/>
            <person name="LaButti K."/>
            <person name="Morin E."/>
            <person name="Salamov A."/>
            <person name="Lipzen A."/>
            <person name="Mereny Z."/>
            <person name="Hegedus B."/>
            <person name="Baldrian P."/>
            <person name="Stursova M."/>
            <person name="Weitz H."/>
            <person name="Taylor A."/>
            <person name="Grigoriev I.V."/>
            <person name="Nagy L.G."/>
            <person name="Martin F."/>
            <person name="Kauserud H."/>
        </authorList>
    </citation>
    <scope>NUCLEOTIDE SEQUENCE</scope>
    <source>
        <strain evidence="5">9144</strain>
    </source>
</reference>
<feature type="DNA-binding region" description="HMG box" evidence="3">
    <location>
        <begin position="1"/>
        <end position="63"/>
    </location>
</feature>
<dbReference type="Gene3D" id="1.10.30.10">
    <property type="entry name" value="High mobility group box domain"/>
    <property type="match status" value="1"/>
</dbReference>
<dbReference type="Proteomes" id="UP001219525">
    <property type="component" value="Unassembled WGS sequence"/>
</dbReference>
<feature type="non-terminal residue" evidence="5">
    <location>
        <position position="1"/>
    </location>
</feature>
<sequence length="66" mass="8060">RPPNAFMLFRSWYCKTQADRKKGDLNKMVPEQWKALSPEERAKWIALAEEKKKEHRTRYPDYKYCP</sequence>